<reference evidence="8 9" key="1">
    <citation type="submission" date="2019-01" db="EMBL/GenBank/DDBJ databases">
        <title>Insights into ecological role of a new deltaproteobacterial order Candidatus Sinidesulfobacterales (Sva0485) by metagenomics and metatranscriptomics.</title>
        <authorList>
            <person name="Tan S."/>
            <person name="Liu J."/>
            <person name="Fang Y."/>
            <person name="Hedlund B.P."/>
            <person name="Lian Z.H."/>
            <person name="Huang L.Y."/>
            <person name="Li J.T."/>
            <person name="Huang L.N."/>
            <person name="Li W.J."/>
            <person name="Jiang H.C."/>
            <person name="Dong H.L."/>
            <person name="Shu W.S."/>
        </authorList>
    </citation>
    <scope>NUCLEOTIDE SEQUENCE [LARGE SCALE GENOMIC DNA]</scope>
    <source>
        <strain evidence="8">AP3</strain>
    </source>
</reference>
<feature type="domain" description="Methyltransferase" evidence="7">
    <location>
        <begin position="294"/>
        <end position="406"/>
    </location>
</feature>
<evidence type="ECO:0000313" key="9">
    <source>
        <dbReference type="Proteomes" id="UP000320813"/>
    </source>
</evidence>
<dbReference type="PANTHER" id="PTHR43182">
    <property type="entry name" value="COBALT-PRECORRIN-6B C(15)-METHYLTRANSFERASE (DECARBOXYLATING)"/>
    <property type="match status" value="1"/>
</dbReference>
<keyword evidence="3 8" id="KW-0489">Methyltransferase</keyword>
<evidence type="ECO:0000259" key="6">
    <source>
        <dbReference type="Pfam" id="PF00590"/>
    </source>
</evidence>
<dbReference type="InterPro" id="IPR000878">
    <property type="entry name" value="4pyrrol_Mease"/>
</dbReference>
<dbReference type="Proteomes" id="UP000320813">
    <property type="component" value="Unassembled WGS sequence"/>
</dbReference>
<evidence type="ECO:0000256" key="3">
    <source>
        <dbReference type="ARBA" id="ARBA00022603"/>
    </source>
</evidence>
<dbReference type="SUPFAM" id="SSF53790">
    <property type="entry name" value="Tetrapyrrole methylase"/>
    <property type="match status" value="1"/>
</dbReference>
<feature type="domain" description="Tetrapyrrole methylase" evidence="6">
    <location>
        <begin position="31"/>
        <end position="224"/>
    </location>
</feature>
<proteinExistence type="predicted"/>
<dbReference type="NCBIfam" id="TIGR02469">
    <property type="entry name" value="CbiT"/>
    <property type="match status" value="1"/>
</dbReference>
<keyword evidence="4 8" id="KW-0808">Transferase</keyword>
<dbReference type="InterPro" id="IPR025714">
    <property type="entry name" value="Methyltranfer_dom"/>
</dbReference>
<dbReference type="SUPFAM" id="SSF53335">
    <property type="entry name" value="S-adenosyl-L-methionine-dependent methyltransferases"/>
    <property type="match status" value="1"/>
</dbReference>
<accession>A0A519BBK9</accession>
<organism evidence="8 9">
    <name type="scientific">Candidatus Acidulodesulfobacterium ferriphilum</name>
    <dbReference type="NCBI Taxonomy" id="2597223"/>
    <lineage>
        <taxon>Bacteria</taxon>
        <taxon>Deltaproteobacteria</taxon>
        <taxon>Candidatus Acidulodesulfobacterales</taxon>
        <taxon>Candidatus Acidulodesulfobacterium</taxon>
    </lineage>
</organism>
<keyword evidence="5" id="KW-0949">S-adenosyl-L-methionine</keyword>
<dbReference type="UniPathway" id="UPA00148"/>
<gene>
    <name evidence="8" type="primary">cbiE</name>
    <name evidence="8" type="ORF">EVJ47_05685</name>
</gene>
<dbReference type="GO" id="GO:0008276">
    <property type="term" value="F:protein methyltransferase activity"/>
    <property type="evidence" value="ECO:0007669"/>
    <property type="project" value="InterPro"/>
</dbReference>
<protein>
    <submittedName>
        <fullName evidence="8">Precorrin-6y C5,15-methyltransferase (Decarboxylating) subunit CbiE</fullName>
    </submittedName>
</protein>
<comment type="caution">
    <text evidence="8">The sequence shown here is derived from an EMBL/GenBank/DDBJ whole genome shotgun (WGS) entry which is preliminary data.</text>
</comment>
<dbReference type="GO" id="GO:0009236">
    <property type="term" value="P:cobalamin biosynthetic process"/>
    <property type="evidence" value="ECO:0007669"/>
    <property type="project" value="UniProtKB-UniPathway"/>
</dbReference>
<dbReference type="EMBL" id="SGBD01000002">
    <property type="protein sequence ID" value="RZD14657.1"/>
    <property type="molecule type" value="Genomic_DNA"/>
</dbReference>
<dbReference type="PANTHER" id="PTHR43182:SF1">
    <property type="entry name" value="COBALT-PRECORRIN-7 C(5)-METHYLTRANSFERASE"/>
    <property type="match status" value="1"/>
</dbReference>
<dbReference type="GO" id="GO:0032259">
    <property type="term" value="P:methylation"/>
    <property type="evidence" value="ECO:0007669"/>
    <property type="project" value="UniProtKB-KW"/>
</dbReference>
<dbReference type="InterPro" id="IPR029063">
    <property type="entry name" value="SAM-dependent_MTases_sf"/>
</dbReference>
<evidence type="ECO:0000259" key="7">
    <source>
        <dbReference type="Pfam" id="PF13847"/>
    </source>
</evidence>
<keyword evidence="2" id="KW-0169">Cobalamin biosynthesis</keyword>
<dbReference type="InterPro" id="IPR014776">
    <property type="entry name" value="4pyrrole_Mease_sub2"/>
</dbReference>
<evidence type="ECO:0000256" key="5">
    <source>
        <dbReference type="ARBA" id="ARBA00022691"/>
    </source>
</evidence>
<dbReference type="InterPro" id="IPR050714">
    <property type="entry name" value="Cobalamin_biosynth_MTase"/>
</dbReference>
<dbReference type="InterPro" id="IPR014008">
    <property type="entry name" value="Cbl_synth_MTase_CbiT"/>
</dbReference>
<dbReference type="Pfam" id="PF13847">
    <property type="entry name" value="Methyltransf_31"/>
    <property type="match status" value="1"/>
</dbReference>
<dbReference type="Gene3D" id="3.40.50.150">
    <property type="entry name" value="Vaccinia Virus protein VP39"/>
    <property type="match status" value="1"/>
</dbReference>
<sequence>MAKKVHILGISPCYAETAKKTAQGLFMNKAERIDAVFARRKDDSNILAWLKEQFVIMNKGINLERSEKITHINNATIFYDSKFKFILDYVRENLGKKNILIFAGGDPNFFGIGGSILRELKTNEKRFVEIYPAINFMQIGFSKLKIPMTDSYIASVHGRDLRNMYEALYSQKRVIGIYTDDINTPYRIYTELEEKGFISEFDFYVLTDLCSKNEKIYRSFTKEILESLSNKKNIVIIERKKLFKASKDGEAYSKILFQNRNQIFGIEDEKYVHIAGEPTKKEIRAISISLMNLKKDSVIIDAGCGSGSISIEASAIAAAGVVYAIDNNETKIENLKKNIKRFQRPNIVPILGELPEAFNMFKENTTNALLPDAIFIGGGSKYLEDILTESFHILKNEGVIVVNSILLSSFNKVMSFVGNFNAANKVKMKYEVIAANIARLKTIKSDSYFHALNQIYITKIVKHNNTNTGFKFENKTLK</sequence>
<dbReference type="InterPro" id="IPR035996">
    <property type="entry name" value="4pyrrol_Methylase_sf"/>
</dbReference>
<evidence type="ECO:0000313" key="8">
    <source>
        <dbReference type="EMBL" id="RZD14657.1"/>
    </source>
</evidence>
<dbReference type="AlphaFoldDB" id="A0A519BBK9"/>
<evidence type="ECO:0000256" key="1">
    <source>
        <dbReference type="ARBA" id="ARBA00004953"/>
    </source>
</evidence>
<evidence type="ECO:0000256" key="4">
    <source>
        <dbReference type="ARBA" id="ARBA00022679"/>
    </source>
</evidence>
<name>A0A519BBK9_9DELT</name>
<dbReference type="InterPro" id="IPR012818">
    <property type="entry name" value="CbiE"/>
</dbReference>
<dbReference type="CDD" id="cd02440">
    <property type="entry name" value="AdoMet_MTases"/>
    <property type="match status" value="1"/>
</dbReference>
<evidence type="ECO:0000256" key="2">
    <source>
        <dbReference type="ARBA" id="ARBA00022573"/>
    </source>
</evidence>
<dbReference type="Pfam" id="PF00590">
    <property type="entry name" value="TP_methylase"/>
    <property type="match status" value="1"/>
</dbReference>
<dbReference type="CDD" id="cd11644">
    <property type="entry name" value="Precorrin-6Y-MT"/>
    <property type="match status" value="1"/>
</dbReference>
<dbReference type="Gene3D" id="3.30.950.10">
    <property type="entry name" value="Methyltransferase, Cobalt-precorrin-4 Transmethylase, Domain 2"/>
    <property type="match status" value="1"/>
</dbReference>
<dbReference type="NCBIfam" id="TIGR02467">
    <property type="entry name" value="CbiE"/>
    <property type="match status" value="1"/>
</dbReference>
<comment type="pathway">
    <text evidence="1">Cofactor biosynthesis; adenosylcobalamin biosynthesis.</text>
</comment>